<proteinExistence type="predicted"/>
<evidence type="ECO:0000259" key="2">
    <source>
        <dbReference type="Pfam" id="PF12274"/>
    </source>
</evidence>
<dbReference type="EMBL" id="CM010717">
    <property type="protein sequence ID" value="RZC56018.1"/>
    <property type="molecule type" value="Genomic_DNA"/>
</dbReference>
<protein>
    <recommendedName>
        <fullName evidence="2">DUF3615 domain-containing protein</fullName>
    </recommendedName>
</protein>
<keyword evidence="4" id="KW-1185">Reference proteome</keyword>
<dbReference type="PANTHER" id="PTHR34710">
    <property type="entry name" value="OS03G0834100 PROTEIN"/>
    <property type="match status" value="1"/>
</dbReference>
<accession>A0A4Y7J8C0</accession>
<organism evidence="3 4">
    <name type="scientific">Papaver somniferum</name>
    <name type="common">Opium poppy</name>
    <dbReference type="NCBI Taxonomy" id="3469"/>
    <lineage>
        <taxon>Eukaryota</taxon>
        <taxon>Viridiplantae</taxon>
        <taxon>Streptophyta</taxon>
        <taxon>Embryophyta</taxon>
        <taxon>Tracheophyta</taxon>
        <taxon>Spermatophyta</taxon>
        <taxon>Magnoliopsida</taxon>
        <taxon>Ranunculales</taxon>
        <taxon>Papaveraceae</taxon>
        <taxon>Papaveroideae</taxon>
        <taxon>Papaver</taxon>
    </lineage>
</organism>
<reference evidence="3 4" key="1">
    <citation type="journal article" date="2018" name="Science">
        <title>The opium poppy genome and morphinan production.</title>
        <authorList>
            <person name="Guo L."/>
            <person name="Winzer T."/>
            <person name="Yang X."/>
            <person name="Li Y."/>
            <person name="Ning Z."/>
            <person name="He Z."/>
            <person name="Teodor R."/>
            <person name="Lu Y."/>
            <person name="Bowser T.A."/>
            <person name="Graham I.A."/>
            <person name="Ye K."/>
        </authorList>
    </citation>
    <scope>NUCLEOTIDE SEQUENCE [LARGE SCALE GENOMIC DNA]</scope>
    <source>
        <strain evidence="4">cv. HN1</strain>
        <tissue evidence="3">Leaves</tissue>
    </source>
</reference>
<gene>
    <name evidence="3" type="ORF">C5167_014874</name>
</gene>
<evidence type="ECO:0000256" key="1">
    <source>
        <dbReference type="SAM" id="MobiDB-lite"/>
    </source>
</evidence>
<dbReference type="InterPro" id="IPR022059">
    <property type="entry name" value="DUF3615"/>
</dbReference>
<feature type="domain" description="DUF3615" evidence="2">
    <location>
        <begin position="125"/>
        <end position="222"/>
    </location>
</feature>
<evidence type="ECO:0000313" key="3">
    <source>
        <dbReference type="EMBL" id="RZC56018.1"/>
    </source>
</evidence>
<evidence type="ECO:0000313" key="4">
    <source>
        <dbReference type="Proteomes" id="UP000316621"/>
    </source>
</evidence>
<name>A0A4Y7J8C0_PAPSO</name>
<dbReference type="Gramene" id="RZC56018">
    <property type="protein sequence ID" value="RZC56018"/>
    <property type="gene ID" value="C5167_014874"/>
</dbReference>
<sequence>MLVEIDIYEFKKFTILILLSCVNWRRNLQSLVAQTMKRSHGLRLELGTLFSQKEKASAHFEGLSGCSSSSNSKSLDSDPSLDGRFRRFSPSSLPRIRPGNFRPKAEPRQECTTEQRHDIVRPYATDAMSAYNEATGTTYELVEPGFLTSVYIGPCFLHHIDFTAKKIEVADALEEMFFSELTTRKGVRCVKVCKSMGPKESISGDKNNGCCYCVTYNVVQHPRGRGFSAGGAALFTDERL</sequence>
<dbReference type="Proteomes" id="UP000316621">
    <property type="component" value="Chromosome 3"/>
</dbReference>
<feature type="region of interest" description="Disordered" evidence="1">
    <location>
        <begin position="62"/>
        <end position="89"/>
    </location>
</feature>
<dbReference type="AlphaFoldDB" id="A0A4Y7J8C0"/>
<dbReference type="Pfam" id="PF12274">
    <property type="entry name" value="DUF3615"/>
    <property type="match status" value="1"/>
</dbReference>
<dbReference type="PANTHER" id="PTHR34710:SF20">
    <property type="entry name" value="OS10G0550200 PROTEIN"/>
    <property type="match status" value="1"/>
</dbReference>